<dbReference type="GeneID" id="17309909"/>
<dbReference type="eggNOG" id="ENOG502T12S">
    <property type="taxonomic scope" value="Eukaryota"/>
</dbReference>
<reference evidence="2" key="3">
    <citation type="submission" date="2015-06" db="UniProtKB">
        <authorList>
            <consortium name="EnsemblProtists"/>
        </authorList>
    </citation>
    <scope>IDENTIFICATION</scope>
</reference>
<dbReference type="EMBL" id="JH992970">
    <property type="protein sequence ID" value="EKX53471.1"/>
    <property type="molecule type" value="Genomic_DNA"/>
</dbReference>
<accession>L1JY22</accession>
<dbReference type="AlphaFoldDB" id="L1JY22"/>
<dbReference type="KEGG" id="gtt:GUITHDRAFT_101172"/>
<dbReference type="RefSeq" id="XP_005840451.1">
    <property type="nucleotide sequence ID" value="XM_005840394.1"/>
</dbReference>
<name>L1JY22_GUITC</name>
<dbReference type="HOGENOM" id="CLU_1638586_0_0_1"/>
<organism evidence="1">
    <name type="scientific">Guillardia theta (strain CCMP2712)</name>
    <name type="common">Cryptophyte</name>
    <dbReference type="NCBI Taxonomy" id="905079"/>
    <lineage>
        <taxon>Eukaryota</taxon>
        <taxon>Cryptophyceae</taxon>
        <taxon>Pyrenomonadales</taxon>
        <taxon>Geminigeraceae</taxon>
        <taxon>Guillardia</taxon>
    </lineage>
</organism>
<gene>
    <name evidence="1" type="ORF">GUITHDRAFT_101172</name>
</gene>
<reference evidence="3" key="2">
    <citation type="submission" date="2012-11" db="EMBL/GenBank/DDBJ databases">
        <authorList>
            <person name="Kuo A."/>
            <person name="Curtis B.A."/>
            <person name="Tanifuji G."/>
            <person name="Burki F."/>
            <person name="Gruber A."/>
            <person name="Irimia M."/>
            <person name="Maruyama S."/>
            <person name="Arias M.C."/>
            <person name="Ball S.G."/>
            <person name="Gile G.H."/>
            <person name="Hirakawa Y."/>
            <person name="Hopkins J.F."/>
            <person name="Rensing S.A."/>
            <person name="Schmutz J."/>
            <person name="Symeonidi A."/>
            <person name="Elias M."/>
            <person name="Eveleigh R.J."/>
            <person name="Herman E.K."/>
            <person name="Klute M.J."/>
            <person name="Nakayama T."/>
            <person name="Obornik M."/>
            <person name="Reyes-Prieto A."/>
            <person name="Armbrust E.V."/>
            <person name="Aves S.J."/>
            <person name="Beiko R.G."/>
            <person name="Coutinho P."/>
            <person name="Dacks J.B."/>
            <person name="Durnford D.G."/>
            <person name="Fast N.M."/>
            <person name="Green B.R."/>
            <person name="Grisdale C."/>
            <person name="Hempe F."/>
            <person name="Henrissat B."/>
            <person name="Hoppner M.P."/>
            <person name="Ishida K.-I."/>
            <person name="Kim E."/>
            <person name="Koreny L."/>
            <person name="Kroth P.G."/>
            <person name="Liu Y."/>
            <person name="Malik S.-B."/>
            <person name="Maier U.G."/>
            <person name="McRose D."/>
            <person name="Mock T."/>
            <person name="Neilson J.A."/>
            <person name="Onodera N.T."/>
            <person name="Poole A.M."/>
            <person name="Pritham E.J."/>
            <person name="Richards T.A."/>
            <person name="Rocap G."/>
            <person name="Roy S.W."/>
            <person name="Sarai C."/>
            <person name="Schaack S."/>
            <person name="Shirato S."/>
            <person name="Slamovits C.H."/>
            <person name="Spencer D.F."/>
            <person name="Suzuki S."/>
            <person name="Worden A.Z."/>
            <person name="Zauner S."/>
            <person name="Barry K."/>
            <person name="Bell C."/>
            <person name="Bharti A.K."/>
            <person name="Crow J.A."/>
            <person name="Grimwood J."/>
            <person name="Kramer R."/>
            <person name="Lindquist E."/>
            <person name="Lucas S."/>
            <person name="Salamov A."/>
            <person name="McFadden G.I."/>
            <person name="Lane C.E."/>
            <person name="Keeling P.J."/>
            <person name="Gray M.W."/>
            <person name="Grigoriev I.V."/>
            <person name="Archibald J.M."/>
        </authorList>
    </citation>
    <scope>NUCLEOTIDE SEQUENCE</scope>
    <source>
        <strain evidence="3">CCMP2712</strain>
    </source>
</reference>
<dbReference type="Proteomes" id="UP000011087">
    <property type="component" value="Unassembled WGS sequence"/>
</dbReference>
<evidence type="ECO:0000313" key="1">
    <source>
        <dbReference type="EMBL" id="EKX53471.1"/>
    </source>
</evidence>
<reference evidence="1 3" key="1">
    <citation type="journal article" date="2012" name="Nature">
        <title>Algal genomes reveal evolutionary mosaicism and the fate of nucleomorphs.</title>
        <authorList>
            <consortium name="DOE Joint Genome Institute"/>
            <person name="Curtis B.A."/>
            <person name="Tanifuji G."/>
            <person name="Burki F."/>
            <person name="Gruber A."/>
            <person name="Irimia M."/>
            <person name="Maruyama S."/>
            <person name="Arias M.C."/>
            <person name="Ball S.G."/>
            <person name="Gile G.H."/>
            <person name="Hirakawa Y."/>
            <person name="Hopkins J.F."/>
            <person name="Kuo A."/>
            <person name="Rensing S.A."/>
            <person name="Schmutz J."/>
            <person name="Symeonidi A."/>
            <person name="Elias M."/>
            <person name="Eveleigh R.J."/>
            <person name="Herman E.K."/>
            <person name="Klute M.J."/>
            <person name="Nakayama T."/>
            <person name="Obornik M."/>
            <person name="Reyes-Prieto A."/>
            <person name="Armbrust E.V."/>
            <person name="Aves S.J."/>
            <person name="Beiko R.G."/>
            <person name="Coutinho P."/>
            <person name="Dacks J.B."/>
            <person name="Durnford D.G."/>
            <person name="Fast N.M."/>
            <person name="Green B.R."/>
            <person name="Grisdale C.J."/>
            <person name="Hempel F."/>
            <person name="Henrissat B."/>
            <person name="Hoppner M.P."/>
            <person name="Ishida K."/>
            <person name="Kim E."/>
            <person name="Koreny L."/>
            <person name="Kroth P.G."/>
            <person name="Liu Y."/>
            <person name="Malik S.B."/>
            <person name="Maier U.G."/>
            <person name="McRose D."/>
            <person name="Mock T."/>
            <person name="Neilson J.A."/>
            <person name="Onodera N.T."/>
            <person name="Poole A.M."/>
            <person name="Pritham E.J."/>
            <person name="Richards T.A."/>
            <person name="Rocap G."/>
            <person name="Roy S.W."/>
            <person name="Sarai C."/>
            <person name="Schaack S."/>
            <person name="Shirato S."/>
            <person name="Slamovits C.H."/>
            <person name="Spencer D.F."/>
            <person name="Suzuki S."/>
            <person name="Worden A.Z."/>
            <person name="Zauner S."/>
            <person name="Barry K."/>
            <person name="Bell C."/>
            <person name="Bharti A.K."/>
            <person name="Crow J.A."/>
            <person name="Grimwood J."/>
            <person name="Kramer R."/>
            <person name="Lindquist E."/>
            <person name="Lucas S."/>
            <person name="Salamov A."/>
            <person name="McFadden G.I."/>
            <person name="Lane C.E."/>
            <person name="Keeling P.J."/>
            <person name="Gray M.W."/>
            <person name="Grigoriev I.V."/>
            <person name="Archibald J.M."/>
        </authorList>
    </citation>
    <scope>NUCLEOTIDE SEQUENCE</scope>
    <source>
        <strain evidence="1 3">CCMP2712</strain>
    </source>
</reference>
<proteinExistence type="predicted"/>
<evidence type="ECO:0000313" key="2">
    <source>
        <dbReference type="EnsemblProtists" id="EKX53471"/>
    </source>
</evidence>
<evidence type="ECO:0000313" key="3">
    <source>
        <dbReference type="Proteomes" id="UP000011087"/>
    </source>
</evidence>
<dbReference type="PaxDb" id="55529-EKX53471"/>
<keyword evidence="3" id="KW-1185">Reference proteome</keyword>
<protein>
    <submittedName>
        <fullName evidence="1 2">Uncharacterized protein</fullName>
    </submittedName>
</protein>
<dbReference type="EnsemblProtists" id="EKX53471">
    <property type="protein sequence ID" value="EKX53471"/>
    <property type="gene ID" value="GUITHDRAFT_101172"/>
</dbReference>
<sequence length="162" mass="18659">MYYMLPEQYQEMMEQEIEEERRRDQFYGVDPSLPDKLYFQELTAKDSALLQLTNRLQSATEIAEILGDATHPLQLTYLSNEFYSGSRQQKGHDRTWRPRMYIEGSRRAAIVESSFVMSGEEWVPTHVKIESVAKSGETLLDAALPLPHGLKYVNLSSLLSQP</sequence>